<comment type="caution">
    <text evidence="1">The sequence shown here is derived from an EMBL/GenBank/DDBJ whole genome shotgun (WGS) entry which is preliminary data.</text>
</comment>
<dbReference type="EMBL" id="MJIL01000039">
    <property type="protein sequence ID" value="OLQ81619.1"/>
    <property type="molecule type" value="Genomic_DNA"/>
</dbReference>
<dbReference type="InterPro" id="IPR010261">
    <property type="entry name" value="Tir_chaperone"/>
</dbReference>
<evidence type="ECO:0000313" key="1">
    <source>
        <dbReference type="EMBL" id="OLQ81619.1"/>
    </source>
</evidence>
<dbReference type="Proteomes" id="UP000186905">
    <property type="component" value="Unassembled WGS sequence"/>
</dbReference>
<dbReference type="RefSeq" id="WP_075761818.1">
    <property type="nucleotide sequence ID" value="NZ_MJIL01000039.1"/>
</dbReference>
<reference evidence="1 2" key="1">
    <citation type="submission" date="2016-09" db="EMBL/GenBank/DDBJ databases">
        <title>Photobacterium proteolyticum sp. nov. a protease producing bacterium isolated from ocean sediments of Laizhou Bay.</title>
        <authorList>
            <person name="Li Y."/>
        </authorList>
    </citation>
    <scope>NUCLEOTIDE SEQUENCE [LARGE SCALE GENOMIC DNA]</scope>
    <source>
        <strain evidence="1 2">13-12</strain>
    </source>
</reference>
<proteinExistence type="predicted"/>
<dbReference type="GO" id="GO:0030254">
    <property type="term" value="P:protein secretion by the type III secretion system"/>
    <property type="evidence" value="ECO:0007669"/>
    <property type="project" value="InterPro"/>
</dbReference>
<dbReference type="AlphaFoldDB" id="A0A1Q9H1M0"/>
<dbReference type="Pfam" id="PF05932">
    <property type="entry name" value="CesT"/>
    <property type="match status" value="1"/>
</dbReference>
<name>A0A1Q9H1M0_9GAMM</name>
<evidence type="ECO:0008006" key="3">
    <source>
        <dbReference type="Google" id="ProtNLM"/>
    </source>
</evidence>
<protein>
    <recommendedName>
        <fullName evidence="3">Type III secretion chaperone CesT</fullName>
    </recommendedName>
</protein>
<sequence>MNKEAWQKALAEVTGSPLGFDENDVASINHPSLSLTVNFYYRPDGVVLYSQVGRVNHDQQLRELLAANCMWQQTNGATLSVFEGNQVLLAYLFTAEQALQWAHQYNQFLQAAAFWAEKLISPDETALDETASDETVSAFADLTPSAIASASFV</sequence>
<dbReference type="SUPFAM" id="SSF69635">
    <property type="entry name" value="Type III secretory system chaperone-like"/>
    <property type="match status" value="1"/>
</dbReference>
<evidence type="ECO:0000313" key="2">
    <source>
        <dbReference type="Proteomes" id="UP000186905"/>
    </source>
</evidence>
<dbReference type="STRING" id="1903952.BIT28_09610"/>
<organism evidence="1 2">
    <name type="scientific">Photobacterium proteolyticum</name>
    <dbReference type="NCBI Taxonomy" id="1903952"/>
    <lineage>
        <taxon>Bacteria</taxon>
        <taxon>Pseudomonadati</taxon>
        <taxon>Pseudomonadota</taxon>
        <taxon>Gammaproteobacteria</taxon>
        <taxon>Vibrionales</taxon>
        <taxon>Vibrionaceae</taxon>
        <taxon>Photobacterium</taxon>
    </lineage>
</organism>
<gene>
    <name evidence="1" type="ORF">BIT28_09610</name>
</gene>
<dbReference type="CDD" id="cd16364">
    <property type="entry name" value="T3SC_I-like"/>
    <property type="match status" value="1"/>
</dbReference>
<dbReference type="OrthoDB" id="5814602at2"/>
<keyword evidence="2" id="KW-1185">Reference proteome</keyword>
<accession>A0A1Q9H1M0</accession>
<dbReference type="Gene3D" id="3.30.1460.10">
    <property type="match status" value="1"/>
</dbReference>